<dbReference type="InterPro" id="IPR039425">
    <property type="entry name" value="RNA_pol_sigma-70-like"/>
</dbReference>
<dbReference type="NCBIfam" id="TIGR02937">
    <property type="entry name" value="sigma70-ECF"/>
    <property type="match status" value="1"/>
</dbReference>
<evidence type="ECO:0000256" key="3">
    <source>
        <dbReference type="ARBA" id="ARBA00023082"/>
    </source>
</evidence>
<dbReference type="InterPro" id="IPR014284">
    <property type="entry name" value="RNA_pol_sigma-70_dom"/>
</dbReference>
<keyword evidence="5" id="KW-0804">Transcription</keyword>
<evidence type="ECO:0000256" key="2">
    <source>
        <dbReference type="ARBA" id="ARBA00023015"/>
    </source>
</evidence>
<evidence type="ECO:0000259" key="6">
    <source>
        <dbReference type="Pfam" id="PF04542"/>
    </source>
</evidence>
<keyword evidence="3" id="KW-0731">Sigma factor</keyword>
<keyword evidence="2" id="KW-0805">Transcription regulation</keyword>
<dbReference type="Pfam" id="PF04542">
    <property type="entry name" value="Sigma70_r2"/>
    <property type="match status" value="1"/>
</dbReference>
<dbReference type="PANTHER" id="PTHR43133:SF8">
    <property type="entry name" value="RNA POLYMERASE SIGMA FACTOR HI_1459-RELATED"/>
    <property type="match status" value="1"/>
</dbReference>
<evidence type="ECO:0000256" key="5">
    <source>
        <dbReference type="ARBA" id="ARBA00023163"/>
    </source>
</evidence>
<evidence type="ECO:0000313" key="8">
    <source>
        <dbReference type="EMBL" id="WXA96592.1"/>
    </source>
</evidence>
<dbReference type="InterPro" id="IPR013249">
    <property type="entry name" value="RNA_pol_sigma70_r4_t2"/>
</dbReference>
<evidence type="ECO:0000259" key="7">
    <source>
        <dbReference type="Pfam" id="PF08281"/>
    </source>
</evidence>
<dbReference type="RefSeq" id="WP_394847211.1">
    <property type="nucleotide sequence ID" value="NZ_CP089982.1"/>
</dbReference>
<dbReference type="PANTHER" id="PTHR43133">
    <property type="entry name" value="RNA POLYMERASE ECF-TYPE SIGMA FACTO"/>
    <property type="match status" value="1"/>
</dbReference>
<dbReference type="InterPro" id="IPR007627">
    <property type="entry name" value="RNA_pol_sigma70_r2"/>
</dbReference>
<dbReference type="InterPro" id="IPR013324">
    <property type="entry name" value="RNA_pol_sigma_r3/r4-like"/>
</dbReference>
<feature type="domain" description="RNA polymerase sigma-70 region 2" evidence="6">
    <location>
        <begin position="9"/>
        <end position="69"/>
    </location>
</feature>
<keyword evidence="4" id="KW-0238">DNA-binding</keyword>
<organism evidence="8 9">
    <name type="scientific">Pendulispora brunnea</name>
    <dbReference type="NCBI Taxonomy" id="2905690"/>
    <lineage>
        <taxon>Bacteria</taxon>
        <taxon>Pseudomonadati</taxon>
        <taxon>Myxococcota</taxon>
        <taxon>Myxococcia</taxon>
        <taxon>Myxococcales</taxon>
        <taxon>Sorangiineae</taxon>
        <taxon>Pendulisporaceae</taxon>
        <taxon>Pendulispora</taxon>
    </lineage>
</organism>
<dbReference type="EMBL" id="CP089982">
    <property type="protein sequence ID" value="WXA96592.1"/>
    <property type="molecule type" value="Genomic_DNA"/>
</dbReference>
<accession>A0ABZ2KGD1</accession>
<feature type="domain" description="RNA polymerase sigma factor 70 region 4 type 2" evidence="7">
    <location>
        <begin position="108"/>
        <end position="158"/>
    </location>
</feature>
<dbReference type="Gene3D" id="1.10.10.10">
    <property type="entry name" value="Winged helix-like DNA-binding domain superfamily/Winged helix DNA-binding domain"/>
    <property type="match status" value="1"/>
</dbReference>
<sequence length="180" mass="20950">MKQQFRAVYDEHFAFVWRSLRRLGVLENDVADAVQEVFMVVHRRLDDFEGHAKLTTWLFAICMRVAQRRRNVVWDKRHVLSDDGPLKETADVREDASTILERRQRLALLESILDELPMDQRAVFTLFELDGMSGEEIASLLDIPVGTVHSRLRIARERFRQSLDRRVARERFAMGGGRGA</sequence>
<evidence type="ECO:0000313" key="9">
    <source>
        <dbReference type="Proteomes" id="UP001379533"/>
    </source>
</evidence>
<proteinExistence type="inferred from homology"/>
<name>A0ABZ2KGD1_9BACT</name>
<dbReference type="CDD" id="cd06171">
    <property type="entry name" value="Sigma70_r4"/>
    <property type="match status" value="1"/>
</dbReference>
<dbReference type="Pfam" id="PF08281">
    <property type="entry name" value="Sigma70_r4_2"/>
    <property type="match status" value="1"/>
</dbReference>
<dbReference type="InterPro" id="IPR013325">
    <property type="entry name" value="RNA_pol_sigma_r2"/>
</dbReference>
<reference evidence="8 9" key="1">
    <citation type="submission" date="2021-12" db="EMBL/GenBank/DDBJ databases">
        <title>Discovery of the Pendulisporaceae a myxobacterial family with distinct sporulation behavior and unique specialized metabolism.</title>
        <authorList>
            <person name="Garcia R."/>
            <person name="Popoff A."/>
            <person name="Bader C.D."/>
            <person name="Loehr J."/>
            <person name="Walesch S."/>
            <person name="Walt C."/>
            <person name="Boldt J."/>
            <person name="Bunk B."/>
            <person name="Haeckl F.J.F.P.J."/>
            <person name="Gunesch A.P."/>
            <person name="Birkelbach J."/>
            <person name="Nuebel U."/>
            <person name="Pietschmann T."/>
            <person name="Bach T."/>
            <person name="Mueller R."/>
        </authorList>
    </citation>
    <scope>NUCLEOTIDE SEQUENCE [LARGE SCALE GENOMIC DNA]</scope>
    <source>
        <strain evidence="8 9">MSr12523</strain>
    </source>
</reference>
<evidence type="ECO:0000256" key="4">
    <source>
        <dbReference type="ARBA" id="ARBA00023125"/>
    </source>
</evidence>
<dbReference type="SUPFAM" id="SSF88659">
    <property type="entry name" value="Sigma3 and sigma4 domains of RNA polymerase sigma factors"/>
    <property type="match status" value="1"/>
</dbReference>
<dbReference type="Gene3D" id="1.10.1740.10">
    <property type="match status" value="1"/>
</dbReference>
<keyword evidence="9" id="KW-1185">Reference proteome</keyword>
<dbReference type="Proteomes" id="UP001379533">
    <property type="component" value="Chromosome"/>
</dbReference>
<comment type="similarity">
    <text evidence="1">Belongs to the sigma-70 factor family. ECF subfamily.</text>
</comment>
<gene>
    <name evidence="8" type="ORF">LZC95_07045</name>
</gene>
<dbReference type="SUPFAM" id="SSF88946">
    <property type="entry name" value="Sigma2 domain of RNA polymerase sigma factors"/>
    <property type="match status" value="1"/>
</dbReference>
<evidence type="ECO:0000256" key="1">
    <source>
        <dbReference type="ARBA" id="ARBA00010641"/>
    </source>
</evidence>
<dbReference type="InterPro" id="IPR036388">
    <property type="entry name" value="WH-like_DNA-bd_sf"/>
</dbReference>
<protein>
    <submittedName>
        <fullName evidence="8">RNA polymerase sigma factor</fullName>
    </submittedName>
</protein>